<dbReference type="GO" id="GO:0006508">
    <property type="term" value="P:proteolysis"/>
    <property type="evidence" value="ECO:0007669"/>
    <property type="project" value="UniProtKB-KW"/>
</dbReference>
<dbReference type="GO" id="GO:0008233">
    <property type="term" value="F:peptidase activity"/>
    <property type="evidence" value="ECO:0007669"/>
    <property type="project" value="UniProtKB-KW"/>
</dbReference>
<dbReference type="Proteomes" id="UP000306192">
    <property type="component" value="Unassembled WGS sequence"/>
</dbReference>
<dbReference type="GO" id="GO:0005975">
    <property type="term" value="P:carbohydrate metabolic process"/>
    <property type="evidence" value="ECO:0007669"/>
    <property type="project" value="UniProtKB-ARBA"/>
</dbReference>
<feature type="compositionally biased region" description="Basic residues" evidence="1">
    <location>
        <begin position="46"/>
        <end position="56"/>
    </location>
</feature>
<dbReference type="NCBIfam" id="TIGR03867">
    <property type="entry name" value="MprA_tail"/>
    <property type="match status" value="1"/>
</dbReference>
<sequence length="357" mass="36564">MDDAPGPPPTVILRYASIRVSSGEGVMNSKSDIRLQGKRAHENQTHNRRSRSCRPGHRRSIVSAILRVCGAAASQPQADWEFMKWDEANKQFLINADLSATYNTGQDGADATYLGYSVYATQAGSASPMTYKTVASNGVLSEPGDPFSLSPTDALPTYALGDVATGSTATADYMIAVEMGTASGTGWGIDFHYSGKFQCPVITGAYTTDGTVGTTYASTVGATAEGAVTYSVAAGSLPDGLTLDPTTGAITGTPTTGGTTSFTVYATDAWGEYTSIDATIAVPAVAVVTPTPTATPTAAPAVVAAAPTATAVAASKTSSLAETGNDVIVPMSAGVLLLLAGIAGFVLRRHRRTGAIE</sequence>
<dbReference type="GO" id="GO:0016020">
    <property type="term" value="C:membrane"/>
    <property type="evidence" value="ECO:0007669"/>
    <property type="project" value="InterPro"/>
</dbReference>
<keyword evidence="3" id="KW-0645">Protease</keyword>
<keyword evidence="2" id="KW-0812">Transmembrane</keyword>
<evidence type="ECO:0000256" key="2">
    <source>
        <dbReference type="SAM" id="Phobius"/>
    </source>
</evidence>
<keyword evidence="2" id="KW-1133">Transmembrane helix</keyword>
<evidence type="ECO:0000313" key="4">
    <source>
        <dbReference type="Proteomes" id="UP000306192"/>
    </source>
</evidence>
<evidence type="ECO:0000313" key="3">
    <source>
        <dbReference type="EMBL" id="TIH39969.1"/>
    </source>
</evidence>
<dbReference type="InterPro" id="IPR013783">
    <property type="entry name" value="Ig-like_fold"/>
</dbReference>
<dbReference type="NCBIfam" id="TIGR01167">
    <property type="entry name" value="LPXTG_anchor"/>
    <property type="match status" value="1"/>
</dbReference>
<dbReference type="EMBL" id="QYRT01000005">
    <property type="protein sequence ID" value="TIH39969.1"/>
    <property type="molecule type" value="Genomic_DNA"/>
</dbReference>
<name>A0A4T2C7W8_9MICO</name>
<keyword evidence="3" id="KW-0378">Hydrolase</keyword>
<evidence type="ECO:0000256" key="1">
    <source>
        <dbReference type="SAM" id="MobiDB-lite"/>
    </source>
</evidence>
<dbReference type="GO" id="GO:0005509">
    <property type="term" value="F:calcium ion binding"/>
    <property type="evidence" value="ECO:0007669"/>
    <property type="project" value="InterPro"/>
</dbReference>
<comment type="caution">
    <text evidence="3">The sequence shown here is derived from an EMBL/GenBank/DDBJ whole genome shotgun (WGS) entry which is preliminary data.</text>
</comment>
<reference evidence="3 4" key="1">
    <citation type="journal article" date="2019" name="Microorganisms">
        <title>Systematic Affiliation and Genome Analysis of Subtercola vilae DB165(T) with Particular Emphasis on Cold Adaptation of an Isolate from a High-Altitude Cold Volcano Lake.</title>
        <authorList>
            <person name="Villalobos A.S."/>
            <person name="Wiese J."/>
            <person name="Imhoff J.F."/>
            <person name="Dorador C."/>
            <person name="Keller A."/>
            <person name="Hentschel U."/>
        </authorList>
    </citation>
    <scope>NUCLEOTIDE SEQUENCE [LARGE SCALE GENOMIC DNA]</scope>
    <source>
        <strain evidence="3 4">DB165</strain>
    </source>
</reference>
<protein>
    <submittedName>
        <fullName evidence="3">MprA protease, GlyGly-CTERM protein-sorting domain-containing form</fullName>
    </submittedName>
</protein>
<dbReference type="InterPro" id="IPR021206">
    <property type="entry name" value="MprA_tail"/>
</dbReference>
<dbReference type="Pfam" id="PF05345">
    <property type="entry name" value="He_PIG"/>
    <property type="match status" value="1"/>
</dbReference>
<feature type="region of interest" description="Disordered" evidence="1">
    <location>
        <begin position="35"/>
        <end position="56"/>
    </location>
</feature>
<keyword evidence="2" id="KW-0472">Membrane</keyword>
<feature type="transmembrane region" description="Helical" evidence="2">
    <location>
        <begin position="327"/>
        <end position="347"/>
    </location>
</feature>
<accession>A0A4T2C7W8</accession>
<keyword evidence="4" id="KW-1185">Reference proteome</keyword>
<dbReference type="SUPFAM" id="SSF49313">
    <property type="entry name" value="Cadherin-like"/>
    <property type="match status" value="1"/>
</dbReference>
<feature type="compositionally biased region" description="Basic and acidic residues" evidence="1">
    <location>
        <begin position="35"/>
        <end position="45"/>
    </location>
</feature>
<gene>
    <name evidence="3" type="primary">mprA</name>
    <name evidence="3" type="ORF">D4765_03745</name>
</gene>
<dbReference type="AlphaFoldDB" id="A0A4T2C7W8"/>
<dbReference type="Gene3D" id="2.60.40.10">
    <property type="entry name" value="Immunoglobulins"/>
    <property type="match status" value="1"/>
</dbReference>
<organism evidence="3 4">
    <name type="scientific">Subtercola vilae</name>
    <dbReference type="NCBI Taxonomy" id="2056433"/>
    <lineage>
        <taxon>Bacteria</taxon>
        <taxon>Bacillati</taxon>
        <taxon>Actinomycetota</taxon>
        <taxon>Actinomycetes</taxon>
        <taxon>Micrococcales</taxon>
        <taxon>Microbacteriaceae</taxon>
        <taxon>Subtercola</taxon>
    </lineage>
</organism>
<proteinExistence type="predicted"/>
<dbReference type="InterPro" id="IPR015919">
    <property type="entry name" value="Cadherin-like_sf"/>
</dbReference>